<reference evidence="3" key="1">
    <citation type="submission" date="2018-09" db="EMBL/GenBank/DDBJ databases">
        <authorList>
            <person name="Zhu H."/>
        </authorList>
    </citation>
    <scope>NUCLEOTIDE SEQUENCE [LARGE SCALE GENOMIC DNA]</scope>
    <source>
        <strain evidence="3">K2R23-3</strain>
    </source>
</reference>
<dbReference type="EMBL" id="CP032418">
    <property type="protein sequence ID" value="AYC30166.1"/>
    <property type="molecule type" value="Genomic_DNA"/>
</dbReference>
<gene>
    <name evidence="2" type="ORF">D3873_09890</name>
</gene>
<keyword evidence="1" id="KW-1133">Transmembrane helix</keyword>
<sequence>MGLLGIFMWLIGLVITYFVIYLAVKDAINKSDIAKILVAKYEMEKPKPIVTADEIESEFEKDDTTR</sequence>
<dbReference type="RefSeq" id="WP_119883883.1">
    <property type="nucleotide sequence ID" value="NZ_CP032418.1"/>
</dbReference>
<organism evidence="2 3">
    <name type="scientific">Paenisporosarcina cavernae</name>
    <dbReference type="NCBI Taxonomy" id="2320858"/>
    <lineage>
        <taxon>Bacteria</taxon>
        <taxon>Bacillati</taxon>
        <taxon>Bacillota</taxon>
        <taxon>Bacilli</taxon>
        <taxon>Bacillales</taxon>
        <taxon>Caryophanaceae</taxon>
        <taxon>Paenisporosarcina</taxon>
    </lineage>
</organism>
<accession>A0A385YU12</accession>
<keyword evidence="3" id="KW-1185">Reference proteome</keyword>
<evidence type="ECO:0000313" key="2">
    <source>
        <dbReference type="EMBL" id="AYC30166.1"/>
    </source>
</evidence>
<evidence type="ECO:0000256" key="1">
    <source>
        <dbReference type="SAM" id="Phobius"/>
    </source>
</evidence>
<name>A0A385YU12_9BACL</name>
<protein>
    <submittedName>
        <fullName evidence="2">Uncharacterized protein</fullName>
    </submittedName>
</protein>
<dbReference type="OrthoDB" id="2439508at2"/>
<keyword evidence="1" id="KW-0472">Membrane</keyword>
<dbReference type="KEGG" id="paek:D3873_09890"/>
<dbReference type="Proteomes" id="UP000265725">
    <property type="component" value="Chromosome"/>
</dbReference>
<feature type="transmembrane region" description="Helical" evidence="1">
    <location>
        <begin position="6"/>
        <end position="24"/>
    </location>
</feature>
<keyword evidence="1" id="KW-0812">Transmembrane</keyword>
<evidence type="ECO:0000313" key="3">
    <source>
        <dbReference type="Proteomes" id="UP000265725"/>
    </source>
</evidence>
<dbReference type="AlphaFoldDB" id="A0A385YU12"/>
<proteinExistence type="predicted"/>